<dbReference type="EMBL" id="JAIWYP010000005">
    <property type="protein sequence ID" value="KAH3819709.1"/>
    <property type="molecule type" value="Genomic_DNA"/>
</dbReference>
<protein>
    <submittedName>
        <fullName evidence="1">Uncharacterized protein</fullName>
    </submittedName>
</protein>
<comment type="caution">
    <text evidence="1">The sequence shown here is derived from an EMBL/GenBank/DDBJ whole genome shotgun (WGS) entry which is preliminary data.</text>
</comment>
<evidence type="ECO:0000313" key="2">
    <source>
        <dbReference type="Proteomes" id="UP000828390"/>
    </source>
</evidence>
<sequence>MRDQSGNTSLPSFVALAHILGGISETSGSQYRVTGPIRAHKRTLCDTFIENDGTVSGALTRRMRDPSGNTSLPSFVALAHILGEKSETSCSHYRVTGSIRVR</sequence>
<name>A0A9D4JR33_DREPO</name>
<evidence type="ECO:0000313" key="1">
    <source>
        <dbReference type="EMBL" id="KAH3819709.1"/>
    </source>
</evidence>
<dbReference type="AlphaFoldDB" id="A0A9D4JR33"/>
<reference evidence="1" key="2">
    <citation type="submission" date="2020-11" db="EMBL/GenBank/DDBJ databases">
        <authorList>
            <person name="McCartney M.A."/>
            <person name="Auch B."/>
            <person name="Kono T."/>
            <person name="Mallez S."/>
            <person name="Becker A."/>
            <person name="Gohl D.M."/>
            <person name="Silverstein K.A.T."/>
            <person name="Koren S."/>
            <person name="Bechman K.B."/>
            <person name="Herman A."/>
            <person name="Abrahante J.E."/>
            <person name="Garbe J."/>
        </authorList>
    </citation>
    <scope>NUCLEOTIDE SEQUENCE</scope>
    <source>
        <strain evidence="1">Duluth1</strain>
        <tissue evidence="1">Whole animal</tissue>
    </source>
</reference>
<reference evidence="1" key="1">
    <citation type="journal article" date="2019" name="bioRxiv">
        <title>The Genome of the Zebra Mussel, Dreissena polymorpha: A Resource for Invasive Species Research.</title>
        <authorList>
            <person name="McCartney M.A."/>
            <person name="Auch B."/>
            <person name="Kono T."/>
            <person name="Mallez S."/>
            <person name="Zhang Y."/>
            <person name="Obille A."/>
            <person name="Becker A."/>
            <person name="Abrahante J.E."/>
            <person name="Garbe J."/>
            <person name="Badalamenti J.P."/>
            <person name="Herman A."/>
            <person name="Mangelson H."/>
            <person name="Liachko I."/>
            <person name="Sullivan S."/>
            <person name="Sone E.D."/>
            <person name="Koren S."/>
            <person name="Silverstein K.A.T."/>
            <person name="Beckman K.B."/>
            <person name="Gohl D.M."/>
        </authorList>
    </citation>
    <scope>NUCLEOTIDE SEQUENCE</scope>
    <source>
        <strain evidence="1">Duluth1</strain>
        <tissue evidence="1">Whole animal</tissue>
    </source>
</reference>
<gene>
    <name evidence="1" type="ORF">DPMN_121452</name>
</gene>
<organism evidence="1 2">
    <name type="scientific">Dreissena polymorpha</name>
    <name type="common">Zebra mussel</name>
    <name type="synonym">Mytilus polymorpha</name>
    <dbReference type="NCBI Taxonomy" id="45954"/>
    <lineage>
        <taxon>Eukaryota</taxon>
        <taxon>Metazoa</taxon>
        <taxon>Spiralia</taxon>
        <taxon>Lophotrochozoa</taxon>
        <taxon>Mollusca</taxon>
        <taxon>Bivalvia</taxon>
        <taxon>Autobranchia</taxon>
        <taxon>Heteroconchia</taxon>
        <taxon>Euheterodonta</taxon>
        <taxon>Imparidentia</taxon>
        <taxon>Neoheterodontei</taxon>
        <taxon>Myida</taxon>
        <taxon>Dreissenoidea</taxon>
        <taxon>Dreissenidae</taxon>
        <taxon>Dreissena</taxon>
    </lineage>
</organism>
<accession>A0A9D4JR33</accession>
<proteinExistence type="predicted"/>
<keyword evidence="2" id="KW-1185">Reference proteome</keyword>
<dbReference type="Proteomes" id="UP000828390">
    <property type="component" value="Unassembled WGS sequence"/>
</dbReference>